<dbReference type="PROSITE" id="PS52050">
    <property type="entry name" value="WYL"/>
    <property type="match status" value="1"/>
</dbReference>
<dbReference type="PROSITE" id="PS51000">
    <property type="entry name" value="HTH_DEOR_2"/>
    <property type="match status" value="1"/>
</dbReference>
<keyword evidence="2" id="KW-0804">Transcription</keyword>
<dbReference type="InterPro" id="IPR001034">
    <property type="entry name" value="DeoR_HTH"/>
</dbReference>
<dbReference type="RefSeq" id="WP_061900421.1">
    <property type="nucleotide sequence ID" value="NZ_CAXYEW010000053.1"/>
</dbReference>
<keyword evidence="5" id="KW-1185">Reference proteome</keyword>
<dbReference type="InterPro" id="IPR026881">
    <property type="entry name" value="WYL_dom"/>
</dbReference>
<sequence>MNVRVRQDAIIRNLRRNGTLTVAGLSEIVGVSRRTVLRDISTLREEGFVIHSEAGRGGGLRLEAQSVWTSARITVVEVFSLIISVTAMRATGSMPFSCIADAGLAKIEKSLSSDKIKDLRRLLDGLYIGKLASGVDTTNIREIDSNLLPTFEIAFLQRRIIRFKYFDAKGVTTNRKVEPQAILILWPLWYLVAWDPLRNDFRHFRMDRIKLPEIVEGSKFRQRYVPFEDNVSQYRNLAR</sequence>
<name>A0ABR5VZD5_9VIBR</name>
<dbReference type="Gene3D" id="1.10.10.10">
    <property type="entry name" value="Winged helix-like DNA-binding domain superfamily/Winged helix DNA-binding domain"/>
    <property type="match status" value="1"/>
</dbReference>
<reference evidence="4 5" key="1">
    <citation type="submission" date="2015-12" db="EMBL/GenBank/DDBJ databases">
        <authorList>
            <person name="Tarr C.L."/>
            <person name="Gladney L.M."/>
        </authorList>
    </citation>
    <scope>NUCLEOTIDE SEQUENCE [LARGE SCALE GENOMIC DNA]</scope>
    <source>
        <strain evidence="4 5">1048-83</strain>
    </source>
</reference>
<dbReference type="InterPro" id="IPR036390">
    <property type="entry name" value="WH_DNA-bd_sf"/>
</dbReference>
<evidence type="ECO:0000313" key="5">
    <source>
        <dbReference type="Proteomes" id="UP000075609"/>
    </source>
</evidence>
<dbReference type="InterPro" id="IPR051534">
    <property type="entry name" value="CBASS_pafABC_assoc_protein"/>
</dbReference>
<dbReference type="Pfam" id="PF13280">
    <property type="entry name" value="WYL"/>
    <property type="match status" value="1"/>
</dbReference>
<protein>
    <submittedName>
        <fullName evidence="4">ArsR family transcriptional regulator</fullName>
    </submittedName>
</protein>
<dbReference type="PANTHER" id="PTHR34580">
    <property type="match status" value="1"/>
</dbReference>
<dbReference type="SMART" id="SM00420">
    <property type="entry name" value="HTH_DEOR"/>
    <property type="match status" value="1"/>
</dbReference>
<dbReference type="EMBL" id="LOBP01000158">
    <property type="protein sequence ID" value="KYN84668.1"/>
    <property type="molecule type" value="Genomic_DNA"/>
</dbReference>
<dbReference type="InterPro" id="IPR013196">
    <property type="entry name" value="HTH_11"/>
</dbReference>
<dbReference type="PANTHER" id="PTHR34580:SF1">
    <property type="entry name" value="PROTEIN PAFC"/>
    <property type="match status" value="1"/>
</dbReference>
<keyword evidence="1" id="KW-0805">Transcription regulation</keyword>
<dbReference type="InterPro" id="IPR036388">
    <property type="entry name" value="WH-like_DNA-bd_sf"/>
</dbReference>
<feature type="domain" description="HTH deoR-type" evidence="3">
    <location>
        <begin position="3"/>
        <end position="58"/>
    </location>
</feature>
<proteinExistence type="predicted"/>
<organism evidence="4 5">
    <name type="scientific">Vibrio cidicii</name>
    <dbReference type="NCBI Taxonomy" id="1763883"/>
    <lineage>
        <taxon>Bacteria</taxon>
        <taxon>Pseudomonadati</taxon>
        <taxon>Pseudomonadota</taxon>
        <taxon>Gammaproteobacteria</taxon>
        <taxon>Vibrionales</taxon>
        <taxon>Vibrionaceae</taxon>
        <taxon>Vibrio</taxon>
    </lineage>
</organism>
<evidence type="ECO:0000259" key="3">
    <source>
        <dbReference type="PROSITE" id="PS51000"/>
    </source>
</evidence>
<evidence type="ECO:0000256" key="2">
    <source>
        <dbReference type="ARBA" id="ARBA00023163"/>
    </source>
</evidence>
<evidence type="ECO:0000256" key="1">
    <source>
        <dbReference type="ARBA" id="ARBA00023015"/>
    </source>
</evidence>
<dbReference type="Proteomes" id="UP000075609">
    <property type="component" value="Unassembled WGS sequence"/>
</dbReference>
<evidence type="ECO:0000313" key="4">
    <source>
        <dbReference type="EMBL" id="KYN84668.1"/>
    </source>
</evidence>
<dbReference type="Pfam" id="PF08279">
    <property type="entry name" value="HTH_11"/>
    <property type="match status" value="1"/>
</dbReference>
<gene>
    <name evidence="4" type="ORF">ATY35_17930</name>
</gene>
<comment type="caution">
    <text evidence="4">The sequence shown here is derived from an EMBL/GenBank/DDBJ whole genome shotgun (WGS) entry which is preliminary data.</text>
</comment>
<accession>A0ABR5VZD5</accession>
<dbReference type="SUPFAM" id="SSF46785">
    <property type="entry name" value="Winged helix' DNA-binding domain"/>
    <property type="match status" value="1"/>
</dbReference>